<dbReference type="Gramene" id="TVU46916">
    <property type="protein sequence ID" value="TVU46916"/>
    <property type="gene ID" value="EJB05_06489"/>
</dbReference>
<feature type="compositionally biased region" description="Polar residues" evidence="1">
    <location>
        <begin position="66"/>
        <end position="76"/>
    </location>
</feature>
<evidence type="ECO:0000256" key="1">
    <source>
        <dbReference type="SAM" id="MobiDB-lite"/>
    </source>
</evidence>
<organism evidence="2 3">
    <name type="scientific">Eragrostis curvula</name>
    <name type="common">weeping love grass</name>
    <dbReference type="NCBI Taxonomy" id="38414"/>
    <lineage>
        <taxon>Eukaryota</taxon>
        <taxon>Viridiplantae</taxon>
        <taxon>Streptophyta</taxon>
        <taxon>Embryophyta</taxon>
        <taxon>Tracheophyta</taxon>
        <taxon>Spermatophyta</taxon>
        <taxon>Magnoliopsida</taxon>
        <taxon>Liliopsida</taxon>
        <taxon>Poales</taxon>
        <taxon>Poaceae</taxon>
        <taxon>PACMAD clade</taxon>
        <taxon>Chloridoideae</taxon>
        <taxon>Eragrostideae</taxon>
        <taxon>Eragrostidinae</taxon>
        <taxon>Eragrostis</taxon>
    </lineage>
</organism>
<dbReference type="EMBL" id="RWGY01000004">
    <property type="protein sequence ID" value="TVU46916.1"/>
    <property type="molecule type" value="Genomic_DNA"/>
</dbReference>
<dbReference type="Proteomes" id="UP000324897">
    <property type="component" value="Chromosome 5"/>
</dbReference>
<evidence type="ECO:0000313" key="3">
    <source>
        <dbReference type="Proteomes" id="UP000324897"/>
    </source>
</evidence>
<sequence>MIDTFKDIAGDLENLGSRCYDNPPRVQPRDMGAALLRLARRCWDALRCASCTSTTDVQPRARQRSPPLSTPASAPGSSRFHAGDSSMPPAPPFMPTPGWNTGPVVQFAVPDYSLHSASGSLVHESSYGQPDEQGFSQMPGAPTLTQPTQQFPSTPPEGPRMRQPPDQFTYPTDQIR</sequence>
<feature type="compositionally biased region" description="Low complexity" evidence="1">
    <location>
        <begin position="142"/>
        <end position="152"/>
    </location>
</feature>
<reference evidence="2 3" key="1">
    <citation type="journal article" date="2019" name="Sci. Rep.">
        <title>A high-quality genome of Eragrostis curvula grass provides insights into Poaceae evolution and supports new strategies to enhance forage quality.</title>
        <authorList>
            <person name="Carballo J."/>
            <person name="Santos B.A.C.M."/>
            <person name="Zappacosta D."/>
            <person name="Garbus I."/>
            <person name="Selva J.P."/>
            <person name="Gallo C.A."/>
            <person name="Diaz A."/>
            <person name="Albertini E."/>
            <person name="Caccamo M."/>
            <person name="Echenique V."/>
        </authorList>
    </citation>
    <scope>NUCLEOTIDE SEQUENCE [LARGE SCALE GENOMIC DNA]</scope>
    <source>
        <strain evidence="3">cv. Victoria</strain>
        <tissue evidence="2">Leaf</tissue>
    </source>
</reference>
<keyword evidence="3" id="KW-1185">Reference proteome</keyword>
<evidence type="ECO:0000313" key="2">
    <source>
        <dbReference type="EMBL" id="TVU46916.1"/>
    </source>
</evidence>
<name>A0A5J9WG37_9POAL</name>
<dbReference type="AlphaFoldDB" id="A0A5J9WG37"/>
<comment type="caution">
    <text evidence="2">The sequence shown here is derived from an EMBL/GenBank/DDBJ whole genome shotgun (WGS) entry which is preliminary data.</text>
</comment>
<feature type="region of interest" description="Disordered" evidence="1">
    <location>
        <begin position="53"/>
        <end position="102"/>
    </location>
</feature>
<gene>
    <name evidence="2" type="ORF">EJB05_06489</name>
</gene>
<accession>A0A5J9WG37</accession>
<protein>
    <submittedName>
        <fullName evidence="2">Uncharacterized protein</fullName>
    </submittedName>
</protein>
<feature type="region of interest" description="Disordered" evidence="1">
    <location>
        <begin position="122"/>
        <end position="176"/>
    </location>
</feature>
<proteinExistence type="predicted"/>